<reference evidence="2 4" key="1">
    <citation type="submission" date="2014-09" db="EMBL/GenBank/DDBJ databases">
        <title>Xanthomonadaceae 3.5X direct submission.</title>
        <authorList>
            <person name="Fang T."/>
            <person name="Wang H."/>
        </authorList>
    </citation>
    <scope>NUCLEOTIDE SEQUENCE [LARGE SCALE GENOMIC DNA]</scope>
    <source>
        <strain evidence="2 4">3.5X</strain>
    </source>
</reference>
<evidence type="ECO:0000313" key="2">
    <source>
        <dbReference type="EMBL" id="KGI76875.1"/>
    </source>
</evidence>
<keyword evidence="1" id="KW-1133">Transmembrane helix</keyword>
<name>A0A099CV24_9GAMM</name>
<evidence type="ECO:0000313" key="5">
    <source>
        <dbReference type="Proteomes" id="UP000560000"/>
    </source>
</evidence>
<evidence type="ECO:0000313" key="3">
    <source>
        <dbReference type="EMBL" id="MBB6185268.1"/>
    </source>
</evidence>
<dbReference type="RefSeq" id="WP_043102527.1">
    <property type="nucleotide sequence ID" value="NZ_JACHET010000001.1"/>
</dbReference>
<sequence length="139" mass="14959">MSRIPKWFVPVAVIALLWNLLGCAAYLMDVMLTSEDVAKLGAAEQAMYAARPAWAVAATATAVWFGAIGCLGLVLRRRWAMPVLVLSLLGVIVQDVAIFAMMRGVTIPAAAYAMQGLVLLIAIALVWMARTGATRGWLR</sequence>
<dbReference type="EMBL" id="JROI01000015">
    <property type="protein sequence ID" value="KGI76875.1"/>
    <property type="molecule type" value="Genomic_DNA"/>
</dbReference>
<dbReference type="STRING" id="1543381.LF63_0113190"/>
<organism evidence="2 4">
    <name type="scientific">Oleiagrimonas soli</name>
    <dbReference type="NCBI Taxonomy" id="1543381"/>
    <lineage>
        <taxon>Bacteria</taxon>
        <taxon>Pseudomonadati</taxon>
        <taxon>Pseudomonadota</taxon>
        <taxon>Gammaproteobacteria</taxon>
        <taxon>Lysobacterales</taxon>
        <taxon>Rhodanobacteraceae</taxon>
        <taxon>Oleiagrimonas</taxon>
    </lineage>
</organism>
<feature type="transmembrane region" description="Helical" evidence="1">
    <location>
        <begin position="82"/>
        <end position="103"/>
    </location>
</feature>
<feature type="transmembrane region" description="Helical" evidence="1">
    <location>
        <begin position="53"/>
        <end position="75"/>
    </location>
</feature>
<feature type="transmembrane region" description="Helical" evidence="1">
    <location>
        <begin position="7"/>
        <end position="28"/>
    </location>
</feature>
<accession>A0A099CV24</accession>
<keyword evidence="1" id="KW-0812">Transmembrane</keyword>
<keyword evidence="4" id="KW-1185">Reference proteome</keyword>
<evidence type="ECO:0008006" key="6">
    <source>
        <dbReference type="Google" id="ProtNLM"/>
    </source>
</evidence>
<feature type="transmembrane region" description="Helical" evidence="1">
    <location>
        <begin position="109"/>
        <end position="129"/>
    </location>
</feature>
<gene>
    <name evidence="3" type="ORF">HNQ86_002613</name>
    <name evidence="2" type="ORF">LF63_0113190</name>
</gene>
<dbReference type="Proteomes" id="UP000029708">
    <property type="component" value="Unassembled WGS sequence"/>
</dbReference>
<evidence type="ECO:0000256" key="1">
    <source>
        <dbReference type="SAM" id="Phobius"/>
    </source>
</evidence>
<dbReference type="EMBL" id="JACHET010000001">
    <property type="protein sequence ID" value="MBB6185268.1"/>
    <property type="molecule type" value="Genomic_DNA"/>
</dbReference>
<evidence type="ECO:0000313" key="4">
    <source>
        <dbReference type="Proteomes" id="UP000029708"/>
    </source>
</evidence>
<dbReference type="Proteomes" id="UP000560000">
    <property type="component" value="Unassembled WGS sequence"/>
</dbReference>
<keyword evidence="1" id="KW-0472">Membrane</keyword>
<comment type="caution">
    <text evidence="2">The sequence shown here is derived from an EMBL/GenBank/DDBJ whole genome shotgun (WGS) entry which is preliminary data.</text>
</comment>
<dbReference type="OrthoDB" id="1143964at2"/>
<protein>
    <recommendedName>
        <fullName evidence="6">Sugar transporter</fullName>
    </recommendedName>
</protein>
<reference evidence="3 5" key="2">
    <citation type="submission" date="2020-08" db="EMBL/GenBank/DDBJ databases">
        <title>Genomic Encyclopedia of Type Strains, Phase IV (KMG-IV): sequencing the most valuable type-strain genomes for metagenomic binning, comparative biology and taxonomic classification.</title>
        <authorList>
            <person name="Goeker M."/>
        </authorList>
    </citation>
    <scope>NUCLEOTIDE SEQUENCE [LARGE SCALE GENOMIC DNA]</scope>
    <source>
        <strain evidence="3 5">DSM 107085</strain>
    </source>
</reference>
<dbReference type="AlphaFoldDB" id="A0A099CV24"/>
<dbReference type="HOGENOM" id="CLU_127076_0_0_6"/>
<proteinExistence type="predicted"/>